<dbReference type="Proteomes" id="UP001234178">
    <property type="component" value="Unassembled WGS sequence"/>
</dbReference>
<reference evidence="1 2" key="1">
    <citation type="journal article" date="2023" name="Nucleic Acids Res.">
        <title>The hologenome of Daphnia magna reveals possible DNA methylation and microbiome-mediated evolution of the host genome.</title>
        <authorList>
            <person name="Chaturvedi A."/>
            <person name="Li X."/>
            <person name="Dhandapani V."/>
            <person name="Marshall H."/>
            <person name="Kissane S."/>
            <person name="Cuenca-Cambronero M."/>
            <person name="Asole G."/>
            <person name="Calvet F."/>
            <person name="Ruiz-Romero M."/>
            <person name="Marangio P."/>
            <person name="Guigo R."/>
            <person name="Rago D."/>
            <person name="Mirbahai L."/>
            <person name="Eastwood N."/>
            <person name="Colbourne J.K."/>
            <person name="Zhou J."/>
            <person name="Mallon E."/>
            <person name="Orsini L."/>
        </authorList>
    </citation>
    <scope>NUCLEOTIDE SEQUENCE [LARGE SCALE GENOMIC DNA]</scope>
    <source>
        <strain evidence="1">LRV0_1</strain>
    </source>
</reference>
<evidence type="ECO:0000313" key="2">
    <source>
        <dbReference type="Proteomes" id="UP001234178"/>
    </source>
</evidence>
<gene>
    <name evidence="1" type="ORF">OUZ56_008160</name>
</gene>
<comment type="caution">
    <text evidence="1">The sequence shown here is derived from an EMBL/GenBank/DDBJ whole genome shotgun (WGS) entry which is preliminary data.</text>
</comment>
<protein>
    <submittedName>
        <fullName evidence="1">Uncharacterized protein</fullName>
    </submittedName>
</protein>
<name>A0ABR0AC93_9CRUS</name>
<accession>A0ABR0AC93</accession>
<keyword evidence="2" id="KW-1185">Reference proteome</keyword>
<proteinExistence type="predicted"/>
<sequence length="100" mass="11311">MARYKHLKHNERFNDYDLYSISLSIKCGPLALSGRLFGVIDFYNSRWPQKKKGGPLDTAGKNDWAFFSSFFNLRSDGAILAETNFNAHQNGQAKMAIAYG</sequence>
<organism evidence="1 2">
    <name type="scientific">Daphnia magna</name>
    <dbReference type="NCBI Taxonomy" id="35525"/>
    <lineage>
        <taxon>Eukaryota</taxon>
        <taxon>Metazoa</taxon>
        <taxon>Ecdysozoa</taxon>
        <taxon>Arthropoda</taxon>
        <taxon>Crustacea</taxon>
        <taxon>Branchiopoda</taxon>
        <taxon>Diplostraca</taxon>
        <taxon>Cladocera</taxon>
        <taxon>Anomopoda</taxon>
        <taxon>Daphniidae</taxon>
        <taxon>Daphnia</taxon>
    </lineage>
</organism>
<evidence type="ECO:0000313" key="1">
    <source>
        <dbReference type="EMBL" id="KAK4022709.1"/>
    </source>
</evidence>
<dbReference type="EMBL" id="JAOYFB010000037">
    <property type="protein sequence ID" value="KAK4022709.1"/>
    <property type="molecule type" value="Genomic_DNA"/>
</dbReference>